<evidence type="ECO:0000313" key="2">
    <source>
        <dbReference type="EMBL" id="CBG88829.1"/>
    </source>
</evidence>
<proteinExistence type="predicted"/>
<reference evidence="2 3" key="1">
    <citation type="journal article" date="2010" name="J. Bacteriol.">
        <title>The Citrobacter rodentium genome sequence reveals convergent evolution with human pathogenic Escherichia coli.</title>
        <authorList>
            <person name="Petty N.K."/>
            <person name="Bulgin R."/>
            <person name="Crepin V.F."/>
            <person name="Cerdeno-Tarraga A.M."/>
            <person name="Schroeder G.N."/>
            <person name="Quail M.A."/>
            <person name="Lennard N."/>
            <person name="Corton C."/>
            <person name="Barron A."/>
            <person name="Clark L."/>
            <person name="Toribio A.L."/>
            <person name="Parkhill J."/>
            <person name="Dougan G."/>
            <person name="Frankel G."/>
            <person name="Thomson N.R."/>
        </authorList>
    </citation>
    <scope>NUCLEOTIDE SEQUENCE [LARGE SCALE GENOMIC DNA]</scope>
    <source>
        <strain evidence="2 3">ICC168</strain>
    </source>
</reference>
<feature type="region of interest" description="Disordered" evidence="1">
    <location>
        <begin position="1"/>
        <end position="34"/>
    </location>
</feature>
<dbReference type="eggNOG" id="ENOG502ZSDP">
    <property type="taxonomic scope" value="Bacteria"/>
</dbReference>
<evidence type="ECO:0000313" key="3">
    <source>
        <dbReference type="Proteomes" id="UP000001889"/>
    </source>
</evidence>
<dbReference type="KEGG" id="cro:ROD_20781"/>
<organism evidence="2 3">
    <name type="scientific">Citrobacter rodentium (strain ICC168)</name>
    <name type="common">Citrobacter freundii biotype 4280</name>
    <dbReference type="NCBI Taxonomy" id="637910"/>
    <lineage>
        <taxon>Bacteria</taxon>
        <taxon>Pseudomonadati</taxon>
        <taxon>Pseudomonadota</taxon>
        <taxon>Gammaproteobacteria</taxon>
        <taxon>Enterobacterales</taxon>
        <taxon>Enterobacteriaceae</taxon>
        <taxon>Citrobacter</taxon>
    </lineage>
</organism>
<evidence type="ECO:0000256" key="1">
    <source>
        <dbReference type="SAM" id="MobiDB-lite"/>
    </source>
</evidence>
<name>D2TPL2_CITRI</name>
<dbReference type="AlphaFoldDB" id="D2TPL2"/>
<sequence length="67" mass="7658">MPLVGAPFSHRTVKPPIRPPKTMDIKKPGNPSQENRVKIISFFDSFRTRKDVPKLKSGSSDWDRLSH</sequence>
<gene>
    <name evidence="2" type="ordered locus">ROD_20781</name>
</gene>
<accession>D2TPL2</accession>
<dbReference type="HOGENOM" id="CLU_212952_0_0_6"/>
<keyword evidence="3" id="KW-1185">Reference proteome</keyword>
<protein>
    <submittedName>
        <fullName evidence="2">Uncharacterized protein</fullName>
    </submittedName>
</protein>
<dbReference type="EMBL" id="FN543502">
    <property type="protein sequence ID" value="CBG88829.1"/>
    <property type="molecule type" value="Genomic_DNA"/>
</dbReference>
<dbReference type="Proteomes" id="UP000001889">
    <property type="component" value="Chromosome"/>
</dbReference>